<protein>
    <submittedName>
        <fullName evidence="4">Ankyrin</fullName>
    </submittedName>
</protein>
<evidence type="ECO:0000256" key="1">
    <source>
        <dbReference type="ARBA" id="ARBA00022737"/>
    </source>
</evidence>
<dbReference type="Proteomes" id="UP000002630">
    <property type="component" value="Linkage Group LG03"/>
</dbReference>
<reference evidence="4 5" key="1">
    <citation type="journal article" date="2010" name="Nature">
        <title>The Ectocarpus genome and the independent evolution of multicellularity in brown algae.</title>
        <authorList>
            <person name="Cock J.M."/>
            <person name="Sterck L."/>
            <person name="Rouze P."/>
            <person name="Scornet D."/>
            <person name="Allen A.E."/>
            <person name="Amoutzias G."/>
            <person name="Anthouard V."/>
            <person name="Artiguenave F."/>
            <person name="Aury J.M."/>
            <person name="Badger J.H."/>
            <person name="Beszteri B."/>
            <person name="Billiau K."/>
            <person name="Bonnet E."/>
            <person name="Bothwell J.H."/>
            <person name="Bowler C."/>
            <person name="Boyen C."/>
            <person name="Brownlee C."/>
            <person name="Carrano C.J."/>
            <person name="Charrier B."/>
            <person name="Cho G.Y."/>
            <person name="Coelho S.M."/>
            <person name="Collen J."/>
            <person name="Corre E."/>
            <person name="Da Silva C."/>
            <person name="Delage L."/>
            <person name="Delaroque N."/>
            <person name="Dittami S.M."/>
            <person name="Doulbeau S."/>
            <person name="Elias M."/>
            <person name="Farnham G."/>
            <person name="Gachon C.M."/>
            <person name="Gschloessl B."/>
            <person name="Heesch S."/>
            <person name="Jabbari K."/>
            <person name="Jubin C."/>
            <person name="Kawai H."/>
            <person name="Kimura K."/>
            <person name="Kloareg B."/>
            <person name="Kupper F.C."/>
            <person name="Lang D."/>
            <person name="Le Bail A."/>
            <person name="Leblanc C."/>
            <person name="Lerouge P."/>
            <person name="Lohr M."/>
            <person name="Lopez P.J."/>
            <person name="Martens C."/>
            <person name="Maumus F."/>
            <person name="Michel G."/>
            <person name="Miranda-Saavedra D."/>
            <person name="Morales J."/>
            <person name="Moreau H."/>
            <person name="Motomura T."/>
            <person name="Nagasato C."/>
            <person name="Napoli C.A."/>
            <person name="Nelson D.R."/>
            <person name="Nyvall-Collen P."/>
            <person name="Peters A.F."/>
            <person name="Pommier C."/>
            <person name="Potin P."/>
            <person name="Poulain J."/>
            <person name="Quesneville H."/>
            <person name="Read B."/>
            <person name="Rensing S.A."/>
            <person name="Ritter A."/>
            <person name="Rousvoal S."/>
            <person name="Samanta M."/>
            <person name="Samson G."/>
            <person name="Schroeder D.C."/>
            <person name="Segurens B."/>
            <person name="Strittmatter M."/>
            <person name="Tonon T."/>
            <person name="Tregear J.W."/>
            <person name="Valentin K."/>
            <person name="von Dassow P."/>
            <person name="Yamagishi T."/>
            <person name="Van de Peer Y."/>
            <person name="Wincker P."/>
        </authorList>
    </citation>
    <scope>NUCLEOTIDE SEQUENCE [LARGE SCALE GENOMIC DNA]</scope>
    <source>
        <strain evidence="5">Ec32 / CCAP1310/4</strain>
    </source>
</reference>
<dbReference type="InParanoid" id="D8LMA9"/>
<evidence type="ECO:0000313" key="5">
    <source>
        <dbReference type="Proteomes" id="UP000002630"/>
    </source>
</evidence>
<dbReference type="Pfam" id="PF12796">
    <property type="entry name" value="Ank_2"/>
    <property type="match status" value="1"/>
</dbReference>
<dbReference type="InterPro" id="IPR036770">
    <property type="entry name" value="Ankyrin_rpt-contain_sf"/>
</dbReference>
<proteinExistence type="predicted"/>
<organism evidence="4 5">
    <name type="scientific">Ectocarpus siliculosus</name>
    <name type="common">Brown alga</name>
    <name type="synonym">Conferva siliculosa</name>
    <dbReference type="NCBI Taxonomy" id="2880"/>
    <lineage>
        <taxon>Eukaryota</taxon>
        <taxon>Sar</taxon>
        <taxon>Stramenopiles</taxon>
        <taxon>Ochrophyta</taxon>
        <taxon>PX clade</taxon>
        <taxon>Phaeophyceae</taxon>
        <taxon>Ectocarpales</taxon>
        <taxon>Ectocarpaceae</taxon>
        <taxon>Ectocarpus</taxon>
    </lineage>
</organism>
<dbReference type="Gene3D" id="1.25.40.20">
    <property type="entry name" value="Ankyrin repeat-containing domain"/>
    <property type="match status" value="2"/>
</dbReference>
<dbReference type="EMBL" id="FN649728">
    <property type="protein sequence ID" value="CBN77519.1"/>
    <property type="molecule type" value="Genomic_DNA"/>
</dbReference>
<dbReference type="PANTHER" id="PTHR24198:SF194">
    <property type="entry name" value="INVERSIN-A"/>
    <property type="match status" value="1"/>
</dbReference>
<dbReference type="PROSITE" id="PS50088">
    <property type="entry name" value="ANK_REPEAT"/>
    <property type="match status" value="4"/>
</dbReference>
<dbReference type="OrthoDB" id="341259at2759"/>
<dbReference type="EMBL" id="FN648596">
    <property type="protein sequence ID" value="CBN77519.1"/>
    <property type="molecule type" value="Genomic_DNA"/>
</dbReference>
<dbReference type="InterPro" id="IPR002110">
    <property type="entry name" value="Ankyrin_rpt"/>
</dbReference>
<dbReference type="PROSITE" id="PS50297">
    <property type="entry name" value="ANK_REP_REGION"/>
    <property type="match status" value="3"/>
</dbReference>
<keyword evidence="1" id="KW-0677">Repeat</keyword>
<feature type="repeat" description="ANK" evidence="3">
    <location>
        <begin position="96"/>
        <end position="133"/>
    </location>
</feature>
<keyword evidence="2 3" id="KW-0040">ANK repeat</keyword>
<dbReference type="SMART" id="SM00248">
    <property type="entry name" value="ANK"/>
    <property type="match status" value="7"/>
</dbReference>
<dbReference type="STRING" id="2880.D8LMA9"/>
<dbReference type="SUPFAM" id="SSF48403">
    <property type="entry name" value="Ankyrin repeat"/>
    <property type="match status" value="1"/>
</dbReference>
<feature type="repeat" description="ANK" evidence="3">
    <location>
        <begin position="63"/>
        <end position="95"/>
    </location>
</feature>
<dbReference type="PANTHER" id="PTHR24198">
    <property type="entry name" value="ANKYRIN REPEAT AND PROTEIN KINASE DOMAIN-CONTAINING PROTEIN"/>
    <property type="match status" value="1"/>
</dbReference>
<accession>D8LMA9</accession>
<keyword evidence="5" id="KW-1185">Reference proteome</keyword>
<feature type="repeat" description="ANK" evidence="3">
    <location>
        <begin position="202"/>
        <end position="228"/>
    </location>
</feature>
<feature type="repeat" description="ANK" evidence="3">
    <location>
        <begin position="168"/>
        <end position="194"/>
    </location>
</feature>
<sequence>MLEEGASVHDFGDAVVRPIAVATDYGLIDIIKALVATGADTEAPCWSDKDGAWKGNPEWSYRNGFTALYIAPAVGNAGALLVLLQLGANPNATDSDGGTPIMVTCGTGSVTSTKLTMMRSLLKAGADLAVENELGGLAIHIAAGRCDAQVVALLLSMAPSTLNNATHNGLTPLAAAAEKGNESTMSLLFSEGASDSLPWATTGITALHKAVIVGMGTSVRFLLENGLDAVGGLPGIAEAIRISVWFGCIDGLEMLLNVHGEKKQEFWAKHYVFGVQDDSLLGSVPFSITAILCEWYPILHYAAKHYSIPALHVLLSAGAIPETCDF</sequence>
<evidence type="ECO:0000256" key="3">
    <source>
        <dbReference type="PROSITE-ProRule" id="PRU00023"/>
    </source>
</evidence>
<dbReference type="AlphaFoldDB" id="D8LMA9"/>
<evidence type="ECO:0000313" key="4">
    <source>
        <dbReference type="EMBL" id="CBN77519.1"/>
    </source>
</evidence>
<name>D8LMA9_ECTSI</name>
<evidence type="ECO:0000256" key="2">
    <source>
        <dbReference type="ARBA" id="ARBA00023043"/>
    </source>
</evidence>
<gene>
    <name evidence="4" type="ORF">Esi_0004_0072</name>
</gene>
<dbReference type="eggNOG" id="KOG4177">
    <property type="taxonomic scope" value="Eukaryota"/>
</dbReference>